<protein>
    <submittedName>
        <fullName evidence="1">Uncharacterized protein</fullName>
    </submittedName>
</protein>
<evidence type="ECO:0000313" key="1">
    <source>
        <dbReference type="EMBL" id="KKL74822.1"/>
    </source>
</evidence>
<sequence length="138" mass="15839">MKLLNSCTPYEKFAMLQRLYDQKMSTKEEVISAANKLIPKLIGDRWNLSELSSSNTFAPSVIVDAYISMYDCRIINKETLLSKIDSLANQINCYPLFWIYDAMLVKEILSKEEFLAKINCNQGDKKSDQPPLFVTKTL</sequence>
<gene>
    <name evidence="1" type="ORF">LCGC14_2061070</name>
</gene>
<dbReference type="EMBL" id="LAZR01024533">
    <property type="protein sequence ID" value="KKL74822.1"/>
    <property type="molecule type" value="Genomic_DNA"/>
</dbReference>
<reference evidence="1" key="1">
    <citation type="journal article" date="2015" name="Nature">
        <title>Complex archaea that bridge the gap between prokaryotes and eukaryotes.</title>
        <authorList>
            <person name="Spang A."/>
            <person name="Saw J.H."/>
            <person name="Jorgensen S.L."/>
            <person name="Zaremba-Niedzwiedzka K."/>
            <person name="Martijn J."/>
            <person name="Lind A.E."/>
            <person name="van Eijk R."/>
            <person name="Schleper C."/>
            <person name="Guy L."/>
            <person name="Ettema T.J."/>
        </authorList>
    </citation>
    <scope>NUCLEOTIDE SEQUENCE</scope>
</reference>
<comment type="caution">
    <text evidence="1">The sequence shown here is derived from an EMBL/GenBank/DDBJ whole genome shotgun (WGS) entry which is preliminary data.</text>
</comment>
<organism evidence="1">
    <name type="scientific">marine sediment metagenome</name>
    <dbReference type="NCBI Taxonomy" id="412755"/>
    <lineage>
        <taxon>unclassified sequences</taxon>
        <taxon>metagenomes</taxon>
        <taxon>ecological metagenomes</taxon>
    </lineage>
</organism>
<dbReference type="AlphaFoldDB" id="A0A0F9HI37"/>
<name>A0A0F9HI37_9ZZZZ</name>
<accession>A0A0F9HI37</accession>
<proteinExistence type="predicted"/>